<proteinExistence type="predicted"/>
<comment type="caution">
    <text evidence="1">The sequence shown here is derived from an EMBL/GenBank/DDBJ whole genome shotgun (WGS) entry which is preliminary data.</text>
</comment>
<organism evidence="1 2">
    <name type="scientific">Methylobacterium radiotolerans</name>
    <dbReference type="NCBI Taxonomy" id="31998"/>
    <lineage>
        <taxon>Bacteria</taxon>
        <taxon>Pseudomonadati</taxon>
        <taxon>Pseudomonadota</taxon>
        <taxon>Alphaproteobacteria</taxon>
        <taxon>Hyphomicrobiales</taxon>
        <taxon>Methylobacteriaceae</taxon>
        <taxon>Methylobacterium</taxon>
    </lineage>
</organism>
<keyword evidence="2" id="KW-1185">Reference proteome</keyword>
<dbReference type="RefSeq" id="WP_029359288.1">
    <property type="nucleotide sequence ID" value="NZ_JBEPNV010000001.1"/>
</dbReference>
<evidence type="ECO:0000313" key="2">
    <source>
        <dbReference type="Proteomes" id="UP001549119"/>
    </source>
</evidence>
<dbReference type="EMBL" id="JBEPNW010000002">
    <property type="protein sequence ID" value="MET3862948.1"/>
    <property type="molecule type" value="Genomic_DNA"/>
</dbReference>
<name>A0ABV2N8Y3_9HYPH</name>
<protein>
    <submittedName>
        <fullName evidence="1">Uncharacterized protein</fullName>
    </submittedName>
</protein>
<reference evidence="1 2" key="1">
    <citation type="submission" date="2024-06" db="EMBL/GenBank/DDBJ databases">
        <title>Genomics of switchgrass bacterial isolates.</title>
        <authorList>
            <person name="Shade A."/>
        </authorList>
    </citation>
    <scope>NUCLEOTIDE SEQUENCE [LARGE SCALE GENOMIC DNA]</scope>
    <source>
        <strain evidence="1 2">PvP084</strain>
    </source>
</reference>
<dbReference type="Proteomes" id="UP001549119">
    <property type="component" value="Unassembled WGS sequence"/>
</dbReference>
<sequence length="60" mass="6511">MDDEADPILQAVTALWAAGVTVALVGDELERWQIGDLAFFDADLWGLAAIRGLVEDVDPR</sequence>
<evidence type="ECO:0000313" key="1">
    <source>
        <dbReference type="EMBL" id="MET3862948.1"/>
    </source>
</evidence>
<accession>A0ABV2N8Y3</accession>
<gene>
    <name evidence="1" type="ORF">ABIC20_000257</name>
</gene>